<dbReference type="RefSeq" id="XP_036628056.1">
    <property type="nucleotide sequence ID" value="XM_036780673.1"/>
</dbReference>
<dbReference type="Proteomes" id="UP000623687">
    <property type="component" value="Unassembled WGS sequence"/>
</dbReference>
<name>A0A8H6ZP68_PLEOS</name>
<reference evidence="1" key="1">
    <citation type="submission" date="2019-07" db="EMBL/GenBank/DDBJ databases">
        <authorList>
            <person name="Palmer J.M."/>
        </authorList>
    </citation>
    <scope>NUCLEOTIDE SEQUENCE</scope>
    <source>
        <strain evidence="1">PC9</strain>
    </source>
</reference>
<evidence type="ECO:0000313" key="2">
    <source>
        <dbReference type="Proteomes" id="UP000623687"/>
    </source>
</evidence>
<evidence type="ECO:0000313" key="1">
    <source>
        <dbReference type="EMBL" id="KAF7423024.1"/>
    </source>
</evidence>
<keyword evidence="2" id="KW-1185">Reference proteome</keyword>
<comment type="caution">
    <text evidence="1">The sequence shown here is derived from an EMBL/GenBank/DDBJ whole genome shotgun (WGS) entry which is preliminary data.</text>
</comment>
<evidence type="ECO:0008006" key="3">
    <source>
        <dbReference type="Google" id="ProtNLM"/>
    </source>
</evidence>
<organism evidence="1 2">
    <name type="scientific">Pleurotus ostreatus</name>
    <name type="common">Oyster mushroom</name>
    <name type="synonym">White-rot fungus</name>
    <dbReference type="NCBI Taxonomy" id="5322"/>
    <lineage>
        <taxon>Eukaryota</taxon>
        <taxon>Fungi</taxon>
        <taxon>Dikarya</taxon>
        <taxon>Basidiomycota</taxon>
        <taxon>Agaricomycotina</taxon>
        <taxon>Agaricomycetes</taxon>
        <taxon>Agaricomycetidae</taxon>
        <taxon>Agaricales</taxon>
        <taxon>Pleurotineae</taxon>
        <taxon>Pleurotaceae</taxon>
        <taxon>Pleurotus</taxon>
    </lineage>
</organism>
<dbReference type="EMBL" id="JACETU010000008">
    <property type="protein sequence ID" value="KAF7423024.1"/>
    <property type="molecule type" value="Genomic_DNA"/>
</dbReference>
<dbReference type="VEuPathDB" id="FungiDB:PC9H_011188"/>
<dbReference type="AlphaFoldDB" id="A0A8H6ZP68"/>
<dbReference type="GeneID" id="59381006"/>
<protein>
    <recommendedName>
        <fullName evidence="3">BTB domain-containing protein</fullName>
    </recommendedName>
</protein>
<gene>
    <name evidence="1" type="ORF">PC9H_011188</name>
</gene>
<accession>A0A8H6ZP68</accession>
<dbReference type="OrthoDB" id="3184970at2759"/>
<proteinExistence type="predicted"/>
<sequence length="296" mass="33333">MAPPCPVDRCRLQVDVVLEANDGSLYGAHARNVEAFSASLLPLDRDPSSLVKLTEDAEVVSLLCRFAHHRHQPDISSLPWETFCRLSTAVEKYKVYNAMAMCKLKMEYSVVEHPYEVLQYASNTGYDALRDRAVKLCLNSHPIECFVNAKKLGLSVLMDEAAAKTLDLPLSTVEAAIRGQADWQTTLLTWMIQREGLRNEKLCLLLRPPAATQHKGGAPRCDDWHVYYKAVAREFSADPDGDLEEIITRNKRLLRGCSYCLKSAEVWERAVYAMRTGAGWPSFSSIYRRYVGDGED</sequence>